<name>A0ABW9CKV0_9BURK</name>
<dbReference type="EMBL" id="JAQQDB010000014">
    <property type="protein sequence ID" value="MFM0519073.1"/>
    <property type="molecule type" value="Genomic_DNA"/>
</dbReference>
<sequence length="80" mass="9111">MKFRFALYLSLVFSVIPLSATAQSTDTFNRVQARAELAELEQQGYNPGDWVHYPQSLRIAEDRRTQTANQPKPVQASRAE</sequence>
<dbReference type="Pfam" id="PF13663">
    <property type="entry name" value="DUF4148"/>
    <property type="match status" value="1"/>
</dbReference>
<proteinExistence type="predicted"/>
<dbReference type="RefSeq" id="WP_250486650.1">
    <property type="nucleotide sequence ID" value="NZ_JAQQDB010000014.1"/>
</dbReference>
<dbReference type="Proteomes" id="UP001629462">
    <property type="component" value="Unassembled WGS sequence"/>
</dbReference>
<feature type="chain" id="PRO_5046324430" evidence="1">
    <location>
        <begin position="23"/>
        <end position="80"/>
    </location>
</feature>
<gene>
    <name evidence="2" type="ORF">PQR08_16740</name>
</gene>
<accession>A0ABW9CKV0</accession>
<evidence type="ECO:0000256" key="1">
    <source>
        <dbReference type="SAM" id="SignalP"/>
    </source>
</evidence>
<keyword evidence="3" id="KW-1185">Reference proteome</keyword>
<evidence type="ECO:0000313" key="2">
    <source>
        <dbReference type="EMBL" id="MFM0519073.1"/>
    </source>
</evidence>
<comment type="caution">
    <text evidence="2">The sequence shown here is derived from an EMBL/GenBank/DDBJ whole genome shotgun (WGS) entry which is preliminary data.</text>
</comment>
<keyword evidence="1" id="KW-0732">Signal</keyword>
<dbReference type="InterPro" id="IPR025421">
    <property type="entry name" value="DUF4148"/>
</dbReference>
<organism evidence="2 3">
    <name type="scientific">Caballeronia jiangsuensis</name>
    <dbReference type="NCBI Taxonomy" id="1458357"/>
    <lineage>
        <taxon>Bacteria</taxon>
        <taxon>Pseudomonadati</taxon>
        <taxon>Pseudomonadota</taxon>
        <taxon>Betaproteobacteria</taxon>
        <taxon>Burkholderiales</taxon>
        <taxon>Burkholderiaceae</taxon>
        <taxon>Caballeronia</taxon>
    </lineage>
</organism>
<evidence type="ECO:0000313" key="3">
    <source>
        <dbReference type="Proteomes" id="UP001629462"/>
    </source>
</evidence>
<reference evidence="2 3" key="1">
    <citation type="journal article" date="2024" name="Chem. Sci.">
        <title>Discovery of megapolipeptins by genome mining of a Burkholderiales bacteria collection.</title>
        <authorList>
            <person name="Paulo B.S."/>
            <person name="Recchia M.J.J."/>
            <person name="Lee S."/>
            <person name="Fergusson C.H."/>
            <person name="Romanowski S.B."/>
            <person name="Hernandez A."/>
            <person name="Krull N."/>
            <person name="Liu D.Y."/>
            <person name="Cavanagh H."/>
            <person name="Bos A."/>
            <person name="Gray C.A."/>
            <person name="Murphy B.T."/>
            <person name="Linington R.G."/>
            <person name="Eustaquio A.S."/>
        </authorList>
    </citation>
    <scope>NUCLEOTIDE SEQUENCE [LARGE SCALE GENOMIC DNA]</scope>
    <source>
        <strain evidence="2 3">RL17-374-BIF-D</strain>
    </source>
</reference>
<protein>
    <submittedName>
        <fullName evidence="2">DUF4148 domain-containing protein</fullName>
    </submittedName>
</protein>
<feature type="signal peptide" evidence="1">
    <location>
        <begin position="1"/>
        <end position="22"/>
    </location>
</feature>